<dbReference type="STRING" id="1560234.SP90_12980"/>
<evidence type="ECO:0000256" key="1">
    <source>
        <dbReference type="SAM" id="SignalP"/>
    </source>
</evidence>
<reference evidence="2 3" key="1">
    <citation type="submission" date="2015-01" db="EMBL/GenBank/DDBJ databases">
        <title>Desulfovibrio sp. JC271 draft genome sequence.</title>
        <authorList>
            <person name="Shivani Y."/>
            <person name="Subhash Y."/>
            <person name="Sasikala C."/>
            <person name="Ramana C.V."/>
        </authorList>
    </citation>
    <scope>NUCLEOTIDE SEQUENCE [LARGE SCALE GENOMIC DNA]</scope>
    <source>
        <strain evidence="2 3">JC271</strain>
    </source>
</reference>
<dbReference type="PATRIC" id="fig|1560234.3.peg.1707"/>
<organism evidence="2 3">
    <name type="scientific">Halodesulfovibrio spirochaetisodalis</name>
    <dbReference type="NCBI Taxonomy" id="1560234"/>
    <lineage>
        <taxon>Bacteria</taxon>
        <taxon>Pseudomonadati</taxon>
        <taxon>Thermodesulfobacteriota</taxon>
        <taxon>Desulfovibrionia</taxon>
        <taxon>Desulfovibrionales</taxon>
        <taxon>Desulfovibrionaceae</taxon>
        <taxon>Halodesulfovibrio</taxon>
    </lineage>
</organism>
<keyword evidence="1" id="KW-0732">Signal</keyword>
<gene>
    <name evidence="2" type="ORF">SP90_12980</name>
</gene>
<evidence type="ECO:0000313" key="2">
    <source>
        <dbReference type="EMBL" id="OBQ46322.1"/>
    </source>
</evidence>
<comment type="caution">
    <text evidence="2">The sequence shown here is derived from an EMBL/GenBank/DDBJ whole genome shotgun (WGS) entry which is preliminary data.</text>
</comment>
<sequence>MNYIIALLLLALSSSLACAEVTIPISCDNVTKISVDQIKSSDLNIIIEKDPYVYFITLWLNQESATKYNKAAAKSIITAVKPDGTYVIKNPILLLTPLGVIKSDAPYQTTINSRQLILFMKTKKKALKAAQKVCPKIKPKVFFLYDHLEEQRLKEKKE</sequence>
<dbReference type="AlphaFoldDB" id="A0A1B7XAG5"/>
<dbReference type="EMBL" id="JXMS01000026">
    <property type="protein sequence ID" value="OBQ46322.1"/>
    <property type="molecule type" value="Genomic_DNA"/>
</dbReference>
<keyword evidence="3" id="KW-1185">Reference proteome</keyword>
<dbReference type="OrthoDB" id="9789566at2"/>
<accession>A0A1B7XAG5</accession>
<proteinExistence type="predicted"/>
<evidence type="ECO:0000313" key="3">
    <source>
        <dbReference type="Proteomes" id="UP000091979"/>
    </source>
</evidence>
<dbReference type="Proteomes" id="UP000091979">
    <property type="component" value="Unassembled WGS sequence"/>
</dbReference>
<protein>
    <submittedName>
        <fullName evidence="2">Uncharacterized protein</fullName>
    </submittedName>
</protein>
<feature type="chain" id="PRO_5008600460" evidence="1">
    <location>
        <begin position="20"/>
        <end position="158"/>
    </location>
</feature>
<name>A0A1B7XAG5_9BACT</name>
<dbReference type="RefSeq" id="WP_066857004.1">
    <property type="nucleotide sequence ID" value="NZ_JXMS01000026.1"/>
</dbReference>
<feature type="signal peptide" evidence="1">
    <location>
        <begin position="1"/>
        <end position="19"/>
    </location>
</feature>